<dbReference type="EMBL" id="CP002831">
    <property type="protein sequence ID" value="AFC24034.1"/>
    <property type="molecule type" value="Genomic_DNA"/>
</dbReference>
<dbReference type="Proteomes" id="UP000007519">
    <property type="component" value="Chromosome"/>
</dbReference>
<proteinExistence type="predicted"/>
<protein>
    <submittedName>
        <fullName evidence="1">Uncharacterized protein</fullName>
    </submittedName>
</protein>
<dbReference type="AlphaFoldDB" id="H6L5C0"/>
<evidence type="ECO:0000313" key="1">
    <source>
        <dbReference type="EMBL" id="AFC24034.1"/>
    </source>
</evidence>
<name>H6L5C0_SAPGL</name>
<sequence>MYLYTPPHFSTHSIHKLAIPQPFCPMKIYSFFWGLLALSLVSCQSTPKSSTNDELASFPEKEFVKVVAYDYESMQGDYILNENGVRHPSVKAEKELTEEQQKLLLSTLNSKNSYGGSVTRCFYPRLGFVFYNAADEPVGQVSICFQCNQQVAGPQIPAQEALLAEGQPIGYSPLGREKLLELCQSLGFSNCNE</sequence>
<dbReference type="HOGENOM" id="CLU_1585347_0_0_10"/>
<organism evidence="1 2">
    <name type="scientific">Saprospira grandis (strain Lewin)</name>
    <dbReference type="NCBI Taxonomy" id="984262"/>
    <lineage>
        <taxon>Bacteria</taxon>
        <taxon>Pseudomonadati</taxon>
        <taxon>Bacteroidota</taxon>
        <taxon>Saprospiria</taxon>
        <taxon>Saprospirales</taxon>
        <taxon>Saprospiraceae</taxon>
        <taxon>Saprospira</taxon>
    </lineage>
</organism>
<reference evidence="1 2" key="1">
    <citation type="journal article" date="2012" name="Stand. Genomic Sci.">
        <title>Complete genome sequencing and analysis of Saprospira grandis str. Lewin, a predatory marine bacterium.</title>
        <authorList>
            <person name="Saw J.H."/>
            <person name="Yuryev A."/>
            <person name="Kanbe M."/>
            <person name="Hou S."/>
            <person name="Young A.G."/>
            <person name="Aizawa S."/>
            <person name="Alam M."/>
        </authorList>
    </citation>
    <scope>NUCLEOTIDE SEQUENCE [LARGE SCALE GENOMIC DNA]</scope>
    <source>
        <strain evidence="1 2">Lewin</strain>
    </source>
</reference>
<dbReference type="KEGG" id="sgn:SGRA_1299"/>
<gene>
    <name evidence="1" type="ordered locus">SGRA_1299</name>
</gene>
<accession>H6L5C0</accession>
<keyword evidence="2" id="KW-1185">Reference proteome</keyword>
<evidence type="ECO:0000313" key="2">
    <source>
        <dbReference type="Proteomes" id="UP000007519"/>
    </source>
</evidence>